<dbReference type="AlphaFoldDB" id="A0A9P1FKP7"/>
<organism evidence="1">
    <name type="scientific">Cladocopium goreaui</name>
    <dbReference type="NCBI Taxonomy" id="2562237"/>
    <lineage>
        <taxon>Eukaryota</taxon>
        <taxon>Sar</taxon>
        <taxon>Alveolata</taxon>
        <taxon>Dinophyceae</taxon>
        <taxon>Suessiales</taxon>
        <taxon>Symbiodiniaceae</taxon>
        <taxon>Cladocopium</taxon>
    </lineage>
</organism>
<proteinExistence type="predicted"/>
<keyword evidence="4" id="KW-1185">Reference proteome</keyword>
<dbReference type="OrthoDB" id="26399at2759"/>
<reference evidence="2" key="2">
    <citation type="submission" date="2024-04" db="EMBL/GenBank/DDBJ databases">
        <authorList>
            <person name="Chen Y."/>
            <person name="Shah S."/>
            <person name="Dougan E. K."/>
            <person name="Thang M."/>
            <person name="Chan C."/>
        </authorList>
    </citation>
    <scope>NUCLEOTIDE SEQUENCE [LARGE SCALE GENOMIC DNA]</scope>
</reference>
<dbReference type="Proteomes" id="UP001152797">
    <property type="component" value="Unassembled WGS sequence"/>
</dbReference>
<evidence type="ECO:0000313" key="3">
    <source>
        <dbReference type="EMBL" id="CAL4766995.1"/>
    </source>
</evidence>
<accession>A0A9P1FKP7</accession>
<name>A0A9P1FKP7_9DINO</name>
<dbReference type="EMBL" id="CAMXCT030000505">
    <property type="protein sequence ID" value="CAL4766995.1"/>
    <property type="molecule type" value="Genomic_DNA"/>
</dbReference>
<dbReference type="EMBL" id="CAMXCT020000505">
    <property type="protein sequence ID" value="CAL1133058.1"/>
    <property type="molecule type" value="Genomic_DNA"/>
</dbReference>
<reference evidence="1" key="1">
    <citation type="submission" date="2022-10" db="EMBL/GenBank/DDBJ databases">
        <authorList>
            <person name="Chen Y."/>
            <person name="Dougan E. K."/>
            <person name="Chan C."/>
            <person name="Rhodes N."/>
            <person name="Thang M."/>
        </authorList>
    </citation>
    <scope>NUCLEOTIDE SEQUENCE</scope>
</reference>
<evidence type="ECO:0000313" key="1">
    <source>
        <dbReference type="EMBL" id="CAI3979683.1"/>
    </source>
</evidence>
<sequence>MSISPRWQQLPEQSEQLKREKLELGAALLQLLKEAAQRCPSAMLEPMLKGATLGPDIQRYAQEMMGFLLSGGLGVEVNGLIGLQNPKESGLRAVMIGQLCSPESSAGEEVVDCVMYLVRLAALKGCPVRVYEA</sequence>
<comment type="caution">
    <text evidence="1">The sequence shown here is derived from an EMBL/GenBank/DDBJ whole genome shotgun (WGS) entry which is preliminary data.</text>
</comment>
<evidence type="ECO:0000313" key="4">
    <source>
        <dbReference type="Proteomes" id="UP001152797"/>
    </source>
</evidence>
<protein>
    <submittedName>
        <fullName evidence="3">Exportin-T (Exportin(tRNA)) (tRNA exportin)</fullName>
    </submittedName>
</protein>
<dbReference type="EMBL" id="CAMXCT010000505">
    <property type="protein sequence ID" value="CAI3979683.1"/>
    <property type="molecule type" value="Genomic_DNA"/>
</dbReference>
<gene>
    <name evidence="1" type="ORF">C1SCF055_LOCUS7620</name>
</gene>
<evidence type="ECO:0000313" key="2">
    <source>
        <dbReference type="EMBL" id="CAL1133058.1"/>
    </source>
</evidence>